<evidence type="ECO:0000256" key="9">
    <source>
        <dbReference type="ARBA" id="ARBA00022737"/>
    </source>
</evidence>
<dbReference type="PANTHER" id="PTHR45631:SF206">
    <property type="entry name" value="PROTEIN KINASE DOMAIN-CONTAINING PROTEIN"/>
    <property type="match status" value="1"/>
</dbReference>
<evidence type="ECO:0000256" key="8">
    <source>
        <dbReference type="ARBA" id="ARBA00022729"/>
    </source>
</evidence>
<dbReference type="EMBL" id="QGNW01001176">
    <property type="protein sequence ID" value="RVW52012.1"/>
    <property type="molecule type" value="Genomic_DNA"/>
</dbReference>
<dbReference type="AlphaFoldDB" id="A0A438EWG8"/>
<dbReference type="InterPro" id="IPR008271">
    <property type="entry name" value="Ser/Thr_kinase_AS"/>
</dbReference>
<evidence type="ECO:0000313" key="23">
    <source>
        <dbReference type="Proteomes" id="UP000288805"/>
    </source>
</evidence>
<evidence type="ECO:0000256" key="5">
    <source>
        <dbReference type="ARBA" id="ARBA00022614"/>
    </source>
</evidence>
<evidence type="ECO:0000256" key="11">
    <source>
        <dbReference type="ARBA" id="ARBA00022777"/>
    </source>
</evidence>
<evidence type="ECO:0000256" key="1">
    <source>
        <dbReference type="ARBA" id="ARBA00004167"/>
    </source>
</evidence>
<dbReference type="GO" id="GO:0005524">
    <property type="term" value="F:ATP binding"/>
    <property type="evidence" value="ECO:0007669"/>
    <property type="project" value="UniProtKB-UniRule"/>
</dbReference>
<dbReference type="PANTHER" id="PTHR45631">
    <property type="entry name" value="OS07G0107800 PROTEIN-RELATED"/>
    <property type="match status" value="1"/>
</dbReference>
<dbReference type="SUPFAM" id="SSF52058">
    <property type="entry name" value="L domain-like"/>
    <property type="match status" value="1"/>
</dbReference>
<organism evidence="22 23">
    <name type="scientific">Vitis vinifera</name>
    <name type="common">Grape</name>
    <dbReference type="NCBI Taxonomy" id="29760"/>
    <lineage>
        <taxon>Eukaryota</taxon>
        <taxon>Viridiplantae</taxon>
        <taxon>Streptophyta</taxon>
        <taxon>Embryophyta</taxon>
        <taxon>Tracheophyta</taxon>
        <taxon>Spermatophyta</taxon>
        <taxon>Magnoliopsida</taxon>
        <taxon>eudicotyledons</taxon>
        <taxon>Gunneridae</taxon>
        <taxon>Pentapetalae</taxon>
        <taxon>rosids</taxon>
        <taxon>Vitales</taxon>
        <taxon>Vitaceae</taxon>
        <taxon>Viteae</taxon>
        <taxon>Vitis</taxon>
    </lineage>
</organism>
<evidence type="ECO:0000256" key="16">
    <source>
        <dbReference type="ARBA" id="ARBA00047899"/>
    </source>
</evidence>
<dbReference type="GO" id="GO:0004674">
    <property type="term" value="F:protein serine/threonine kinase activity"/>
    <property type="evidence" value="ECO:0007669"/>
    <property type="project" value="UniProtKB-KW"/>
</dbReference>
<feature type="domain" description="Protein kinase" evidence="21">
    <location>
        <begin position="464"/>
        <end position="723"/>
    </location>
</feature>
<dbReference type="Pfam" id="PF07714">
    <property type="entry name" value="PK_Tyr_Ser-Thr"/>
    <property type="match status" value="1"/>
</dbReference>
<dbReference type="GO" id="GO:0016020">
    <property type="term" value="C:membrane"/>
    <property type="evidence" value="ECO:0007669"/>
    <property type="project" value="UniProtKB-SubCell"/>
</dbReference>
<keyword evidence="3" id="KW-0723">Serine/threonine-protein kinase</keyword>
<dbReference type="Gene3D" id="1.10.510.10">
    <property type="entry name" value="Transferase(Phosphotransferase) domain 1"/>
    <property type="match status" value="1"/>
</dbReference>
<dbReference type="InterPro" id="IPR000719">
    <property type="entry name" value="Prot_kinase_dom"/>
</dbReference>
<evidence type="ECO:0000256" key="12">
    <source>
        <dbReference type="ARBA" id="ARBA00022840"/>
    </source>
</evidence>
<dbReference type="Proteomes" id="UP000288805">
    <property type="component" value="Unassembled WGS sequence"/>
</dbReference>
<evidence type="ECO:0000256" key="6">
    <source>
        <dbReference type="ARBA" id="ARBA00022679"/>
    </source>
</evidence>
<comment type="catalytic activity">
    <reaction evidence="16">
        <text>L-threonyl-[protein] + ATP = O-phospho-L-threonyl-[protein] + ADP + H(+)</text>
        <dbReference type="Rhea" id="RHEA:46608"/>
        <dbReference type="Rhea" id="RHEA-COMP:11060"/>
        <dbReference type="Rhea" id="RHEA-COMP:11605"/>
        <dbReference type="ChEBI" id="CHEBI:15378"/>
        <dbReference type="ChEBI" id="CHEBI:30013"/>
        <dbReference type="ChEBI" id="CHEBI:30616"/>
        <dbReference type="ChEBI" id="CHEBI:61977"/>
        <dbReference type="ChEBI" id="CHEBI:456216"/>
        <dbReference type="EC" id="2.7.11.1"/>
    </reaction>
</comment>
<dbReference type="InterPro" id="IPR024788">
    <property type="entry name" value="Malectin-like_Carb-bd_dom"/>
</dbReference>
<evidence type="ECO:0000256" key="2">
    <source>
        <dbReference type="ARBA" id="ARBA00012513"/>
    </source>
</evidence>
<sequence length="748" mass="83932">MDQPPEFKLYLGVEEWDSVKLNKSHDQMIWKEIIHVPKTDDIYVCLVNTGSGIPFISALELSALGNSIYNKTQSGSLVLFNRINFGSATNETLTVHNFSPRYGDDELDRLWNAFYFPYWKSIQAPYSSSLLSETEFKLPPKVMETAVKPLSGSYLNFTLGGIDSSEEFYMYFHFAEIEEVQDKIRQFTILLNDKTIFDSIEPQYMVSETHFTQYSLSGSQLNFSLTKTNQSTLPPIMNALEIYMIKSSCSHPLNNRTLLVDAMKKIKSVYQVMKSSWQGDPCLPINYLWDGLICSDNGYNAPSIISLNLSSSNLTGKMDVSFSNLTSLQYLDLSYNNLTGEVPNFLAELPSLKTLNLSWNNFTGSVPLALIEKHNDSLDGNPYLCNTTSCAGAKKENKKTVVVPVVASITLFLVLLGGLAILWSFKRRREQNIDIVVKPTDQEDKTLESKYLRLSYSEVERITDNFQNQIGKGGSGKVYRGRLSDDTEVAAKLLTRVHHRNLVSLFGYCDEGSSMVLIYEYMNKGNLKKNLADKEEAVLSWKQRVGIALEAAEGLEYLHNGCKPPIIHRDIKTDNILLNEKLEAKVADFGWSRSMPVEGQTHVSTRIVGTEGYFDPEYQETSRLTEKSDVYSFGIVLLELISGQPAIIKSSESSTIHILQWVCPLLEMGDIGGIVDPRLNEDFDTNSAWRAVETAIGCVVHSSSERPTMSDVVAKLKECRSYMETTTANMEEDSGSTITEAAMSPQAR</sequence>
<dbReference type="EC" id="2.7.11.1" evidence="2"/>
<evidence type="ECO:0000256" key="17">
    <source>
        <dbReference type="ARBA" id="ARBA00048679"/>
    </source>
</evidence>
<dbReference type="InterPro" id="IPR032675">
    <property type="entry name" value="LRR_dom_sf"/>
</dbReference>
<dbReference type="PROSITE" id="PS51450">
    <property type="entry name" value="LRR"/>
    <property type="match status" value="1"/>
</dbReference>
<keyword evidence="14 20" id="KW-0472">Membrane</keyword>
<keyword evidence="4" id="KW-0597">Phosphoprotein</keyword>
<dbReference type="InterPro" id="IPR001611">
    <property type="entry name" value="Leu-rich_rpt"/>
</dbReference>
<dbReference type="SUPFAM" id="SSF56112">
    <property type="entry name" value="Protein kinase-like (PK-like)"/>
    <property type="match status" value="1"/>
</dbReference>
<dbReference type="Gene3D" id="3.80.10.10">
    <property type="entry name" value="Ribonuclease Inhibitor"/>
    <property type="match status" value="1"/>
</dbReference>
<comment type="catalytic activity">
    <reaction evidence="17">
        <text>L-seryl-[protein] + ATP = O-phospho-L-seryl-[protein] + ADP + H(+)</text>
        <dbReference type="Rhea" id="RHEA:17989"/>
        <dbReference type="Rhea" id="RHEA-COMP:9863"/>
        <dbReference type="Rhea" id="RHEA-COMP:11604"/>
        <dbReference type="ChEBI" id="CHEBI:15378"/>
        <dbReference type="ChEBI" id="CHEBI:29999"/>
        <dbReference type="ChEBI" id="CHEBI:30616"/>
        <dbReference type="ChEBI" id="CHEBI:83421"/>
        <dbReference type="ChEBI" id="CHEBI:456216"/>
        <dbReference type="EC" id="2.7.11.1"/>
    </reaction>
</comment>
<dbReference type="Pfam" id="PF12819">
    <property type="entry name" value="Malectin_like"/>
    <property type="match status" value="1"/>
</dbReference>
<evidence type="ECO:0000256" key="10">
    <source>
        <dbReference type="ARBA" id="ARBA00022741"/>
    </source>
</evidence>
<dbReference type="PROSITE" id="PS50011">
    <property type="entry name" value="PROTEIN_KINASE_DOM"/>
    <property type="match status" value="1"/>
</dbReference>
<feature type="binding site" evidence="18">
    <location>
        <position position="492"/>
    </location>
    <ligand>
        <name>ATP</name>
        <dbReference type="ChEBI" id="CHEBI:30616"/>
    </ligand>
</feature>
<dbReference type="InterPro" id="IPR011009">
    <property type="entry name" value="Kinase-like_dom_sf"/>
</dbReference>
<keyword evidence="11 22" id="KW-0418">Kinase</keyword>
<gene>
    <name evidence="22" type="primary">VvCHDh000306_12</name>
    <name evidence="22" type="ORF">CK203_067973</name>
</gene>
<keyword evidence="5" id="KW-0433">Leucine-rich repeat</keyword>
<keyword evidence="7 20" id="KW-0812">Transmembrane</keyword>
<evidence type="ECO:0000313" key="22">
    <source>
        <dbReference type="EMBL" id="RVW52012.1"/>
    </source>
</evidence>
<evidence type="ECO:0000256" key="14">
    <source>
        <dbReference type="ARBA" id="ARBA00023136"/>
    </source>
</evidence>
<evidence type="ECO:0000259" key="21">
    <source>
        <dbReference type="PROSITE" id="PS50011"/>
    </source>
</evidence>
<keyword evidence="13 20" id="KW-1133">Transmembrane helix</keyword>
<evidence type="ECO:0000256" key="13">
    <source>
        <dbReference type="ARBA" id="ARBA00022989"/>
    </source>
</evidence>
<comment type="subcellular location">
    <subcellularLocation>
        <location evidence="1">Membrane</location>
        <topology evidence="1">Single-pass membrane protein</topology>
    </subcellularLocation>
</comment>
<evidence type="ECO:0000256" key="4">
    <source>
        <dbReference type="ARBA" id="ARBA00022553"/>
    </source>
</evidence>
<dbReference type="SMART" id="SM00220">
    <property type="entry name" value="S_TKc"/>
    <property type="match status" value="1"/>
</dbReference>
<comment type="caution">
    <text evidence="22">The sequence shown here is derived from an EMBL/GenBank/DDBJ whole genome shotgun (WGS) entry which is preliminary data.</text>
</comment>
<feature type="compositionally biased region" description="Polar residues" evidence="19">
    <location>
        <begin position="729"/>
        <end position="739"/>
    </location>
</feature>
<keyword evidence="15 22" id="KW-0675">Receptor</keyword>
<evidence type="ECO:0000256" key="18">
    <source>
        <dbReference type="PROSITE-ProRule" id="PRU10141"/>
    </source>
</evidence>
<dbReference type="InterPro" id="IPR017441">
    <property type="entry name" value="Protein_kinase_ATP_BS"/>
</dbReference>
<accession>A0A438EWG8</accession>
<proteinExistence type="predicted"/>
<reference evidence="22 23" key="1">
    <citation type="journal article" date="2018" name="PLoS Genet.">
        <title>Population sequencing reveals clonal diversity and ancestral inbreeding in the grapevine cultivar Chardonnay.</title>
        <authorList>
            <person name="Roach M.J."/>
            <person name="Johnson D.L."/>
            <person name="Bohlmann J."/>
            <person name="van Vuuren H.J."/>
            <person name="Jones S.J."/>
            <person name="Pretorius I.S."/>
            <person name="Schmidt S.A."/>
            <person name="Borneman A.R."/>
        </authorList>
    </citation>
    <scope>NUCLEOTIDE SEQUENCE [LARGE SCALE GENOMIC DNA]</scope>
    <source>
        <strain evidence="23">cv. Chardonnay</strain>
        <tissue evidence="22">Leaf</tissue>
    </source>
</reference>
<keyword evidence="8" id="KW-0732">Signal</keyword>
<dbReference type="PROSITE" id="PS00108">
    <property type="entry name" value="PROTEIN_KINASE_ST"/>
    <property type="match status" value="1"/>
</dbReference>
<evidence type="ECO:0000256" key="15">
    <source>
        <dbReference type="ARBA" id="ARBA00023170"/>
    </source>
</evidence>
<evidence type="ECO:0000256" key="7">
    <source>
        <dbReference type="ARBA" id="ARBA00022692"/>
    </source>
</evidence>
<keyword evidence="9" id="KW-0677">Repeat</keyword>
<evidence type="ECO:0000256" key="20">
    <source>
        <dbReference type="SAM" id="Phobius"/>
    </source>
</evidence>
<evidence type="ECO:0000256" key="3">
    <source>
        <dbReference type="ARBA" id="ARBA00022527"/>
    </source>
</evidence>
<evidence type="ECO:0000256" key="19">
    <source>
        <dbReference type="SAM" id="MobiDB-lite"/>
    </source>
</evidence>
<dbReference type="FunFam" id="1.10.510.10:FF:000146">
    <property type="entry name" value="LRR receptor-like serine/threonine-protein kinase IOS1"/>
    <property type="match status" value="1"/>
</dbReference>
<protein>
    <recommendedName>
        <fullName evidence="2">non-specific serine/threonine protein kinase</fullName>
        <ecNumber evidence="2">2.7.11.1</ecNumber>
    </recommendedName>
</protein>
<dbReference type="InterPro" id="IPR001245">
    <property type="entry name" value="Ser-Thr/Tyr_kinase_cat_dom"/>
</dbReference>
<keyword evidence="12 18" id="KW-0067">ATP-binding</keyword>
<name>A0A438EWG8_VITVI</name>
<dbReference type="PROSITE" id="PS00107">
    <property type="entry name" value="PROTEIN_KINASE_ATP"/>
    <property type="match status" value="1"/>
</dbReference>
<dbReference type="FunFam" id="3.80.10.10:FF:000129">
    <property type="entry name" value="Leucine-rich repeat receptor-like kinase"/>
    <property type="match status" value="1"/>
</dbReference>
<dbReference type="Gene3D" id="3.30.200.20">
    <property type="entry name" value="Phosphorylase Kinase, domain 1"/>
    <property type="match status" value="2"/>
</dbReference>
<feature type="region of interest" description="Disordered" evidence="19">
    <location>
        <begin position="729"/>
        <end position="748"/>
    </location>
</feature>
<keyword evidence="6" id="KW-0808">Transferase</keyword>
<dbReference type="Pfam" id="PF13855">
    <property type="entry name" value="LRR_8"/>
    <property type="match status" value="1"/>
</dbReference>
<keyword evidence="10 18" id="KW-0547">Nucleotide-binding</keyword>
<feature type="transmembrane region" description="Helical" evidence="20">
    <location>
        <begin position="401"/>
        <end position="423"/>
    </location>
</feature>